<name>A0A8S5LS86_9CAUD</name>
<proteinExistence type="predicted"/>
<dbReference type="EMBL" id="BK015904">
    <property type="protein sequence ID" value="DAD72715.1"/>
    <property type="molecule type" value="Genomic_DNA"/>
</dbReference>
<sequence length="161" mass="18559">MQMNPYQVPQTNNYMPQYQTYQQAYNPMQNIQRFQQQQQPEQMQQGIFGKVVQSQDSIVANDVPMNGSVAFFPKSDLSEIYAKQWSADGTISTMVFKPVQNDSPNKLSQDTEKLKIGLSDEATEIFNKHFDTLFSKMEELEKKIDEKSLTKTNTRAKVSQD</sequence>
<protein>
    <submittedName>
        <fullName evidence="1">Uncharacterized protein</fullName>
    </submittedName>
</protein>
<accession>A0A8S5LS86</accession>
<reference evidence="1" key="1">
    <citation type="journal article" date="2021" name="Proc. Natl. Acad. Sci. U.S.A.">
        <title>A Catalog of Tens of Thousands of Viruses from Human Metagenomes Reveals Hidden Associations with Chronic Diseases.</title>
        <authorList>
            <person name="Tisza M.J."/>
            <person name="Buck C.B."/>
        </authorList>
    </citation>
    <scope>NUCLEOTIDE SEQUENCE</scope>
    <source>
        <strain evidence="1">Ct7EW56</strain>
    </source>
</reference>
<organism evidence="1">
    <name type="scientific">Siphoviridae sp. ct7EW56</name>
    <dbReference type="NCBI Taxonomy" id="2827562"/>
    <lineage>
        <taxon>Viruses</taxon>
        <taxon>Duplodnaviria</taxon>
        <taxon>Heunggongvirae</taxon>
        <taxon>Uroviricota</taxon>
        <taxon>Caudoviricetes</taxon>
    </lineage>
</organism>
<evidence type="ECO:0000313" key="1">
    <source>
        <dbReference type="EMBL" id="DAD72715.1"/>
    </source>
</evidence>